<reference evidence="1" key="1">
    <citation type="submission" date="2019-12" db="EMBL/GenBank/DDBJ databases">
        <title>The DNA Methylation Landscape of Giant Viruses.</title>
        <authorList>
            <person name="Jeudy S."/>
            <person name="Rigou S."/>
            <person name="Alempic J.-M."/>
            <person name="Claverie J.-M."/>
            <person name="Abergel C."/>
            <person name="Legendre M."/>
        </authorList>
    </citation>
    <scope>NUCLEOTIDE SEQUENCE</scope>
    <source>
        <strain evidence="1">P4</strain>
    </source>
</reference>
<keyword evidence="2" id="KW-1185">Reference proteome</keyword>
<organism evidence="1 2">
    <name type="scientific">Cedratvirus kamchatka</name>
    <dbReference type="NCBI Taxonomy" id="2716914"/>
    <lineage>
        <taxon>Viruses</taxon>
        <taxon>Pithoviruses</taxon>
        <taxon>Orthocedratvirinae</taxon>
        <taxon>Alphacedratvirus</taxon>
        <taxon>Alphacedratvirus rossiense</taxon>
    </lineage>
</organism>
<proteinExistence type="predicted"/>
<name>A0A6G8MYQ6_9VIRU</name>
<gene>
    <name evidence="1" type="primary">ck229</name>
</gene>
<evidence type="ECO:0000313" key="2">
    <source>
        <dbReference type="Proteomes" id="UP001224087"/>
    </source>
</evidence>
<dbReference type="Proteomes" id="UP001224087">
    <property type="component" value="Segment"/>
</dbReference>
<sequence length="376" mass="44141">MDIFPQSFFSLGMQDRKITKEYRELELLTEIKLTPECRTRVDEQGEILGIYESFRGVKEAIVRNDPDMALFFLARLNPTAKERLIYELSSRKVEFIKYHSLALRSVLQELSLPVRIPLLEIETEEIASGARPFVKENFSYRKTSHELYYLVSFGKEEALEQALLLFRKTTKANRSKDAPFLFSACLKSGREDFVDRVVQSLSAYLPYPRVEELVDPIDFRPQNFRRMEDYVLLQEKHDIELKYYSDALEGGNPRLFVYIFALSGRQPLYGAYELVQGYSVKRNLIERYICAQFFPLREYALPETSSIDLYRILSQKLPEEERRDYALKFVLTNLGNIDILFYILDIYPEERDFILQLLKDNHSGLYPLSERILGCL</sequence>
<dbReference type="EMBL" id="MN873693">
    <property type="protein sequence ID" value="QIN54354.1"/>
    <property type="molecule type" value="Genomic_DNA"/>
</dbReference>
<protein>
    <submittedName>
        <fullName evidence="1">Uncharacterized protein</fullName>
    </submittedName>
</protein>
<accession>A0A6G8MYQ6</accession>
<evidence type="ECO:0000313" key="1">
    <source>
        <dbReference type="EMBL" id="QIN54354.1"/>
    </source>
</evidence>